<accession>A0AAU8LTU7</accession>
<reference evidence="1" key="2">
    <citation type="submission" date="2024-06" db="EMBL/GenBank/DDBJ databases">
        <authorList>
            <person name="Plum-Jensen L.E."/>
            <person name="Schramm A."/>
            <person name="Marshall I.P.G."/>
        </authorList>
    </citation>
    <scope>NUCLEOTIDE SEQUENCE</scope>
    <source>
        <strain evidence="1">Rat1</strain>
    </source>
</reference>
<dbReference type="KEGG" id="eaj:Q3M24_20775"/>
<dbReference type="EMBL" id="CP159373">
    <property type="protein sequence ID" value="XCN72695.1"/>
    <property type="molecule type" value="Genomic_DNA"/>
</dbReference>
<organism evidence="1">
    <name type="scientific">Candidatus Electrothrix aestuarii</name>
    <dbReference type="NCBI Taxonomy" id="3062594"/>
    <lineage>
        <taxon>Bacteria</taxon>
        <taxon>Pseudomonadati</taxon>
        <taxon>Thermodesulfobacteriota</taxon>
        <taxon>Desulfobulbia</taxon>
        <taxon>Desulfobulbales</taxon>
        <taxon>Desulfobulbaceae</taxon>
        <taxon>Candidatus Electrothrix</taxon>
    </lineage>
</organism>
<protein>
    <recommendedName>
        <fullName evidence="2">DUF2281 domain-containing protein</fullName>
    </recommendedName>
</protein>
<reference evidence="1" key="1">
    <citation type="journal article" date="2024" name="Syst. Appl. Microbiol.">
        <title>First single-strain enrichments of Electrothrix cable bacteria, description of E. aestuarii sp. nov. and E. rattekaaiensis sp. nov., and proposal of a cable bacteria taxonomy following the rules of the SeqCode.</title>
        <authorList>
            <person name="Plum-Jensen L.E."/>
            <person name="Schramm A."/>
            <person name="Marshall I.P.G."/>
        </authorList>
    </citation>
    <scope>NUCLEOTIDE SEQUENCE</scope>
    <source>
        <strain evidence="1">Rat1</strain>
    </source>
</reference>
<name>A0AAU8LTU7_9BACT</name>
<sequence length="68" mass="8353">MELTDVIEEIRLVPKNRLRDVYNFIHFFRLGLEKVQDESEDIMQFAGCWQDMKDEDFEHFSQEITDRR</sequence>
<evidence type="ECO:0008006" key="2">
    <source>
        <dbReference type="Google" id="ProtNLM"/>
    </source>
</evidence>
<evidence type="ECO:0000313" key="1">
    <source>
        <dbReference type="EMBL" id="XCN72695.1"/>
    </source>
</evidence>
<gene>
    <name evidence="1" type="ORF">Q3M24_20775</name>
</gene>
<proteinExistence type="predicted"/>
<dbReference type="AlphaFoldDB" id="A0AAU8LTU7"/>